<evidence type="ECO:0000256" key="2">
    <source>
        <dbReference type="ARBA" id="ARBA00022692"/>
    </source>
</evidence>
<proteinExistence type="predicted"/>
<dbReference type="PANTHER" id="PTHR28304">
    <property type="entry name" value="PEROXISOMAL MEMBRANE PROTEIN PEX29"/>
    <property type="match status" value="1"/>
</dbReference>
<dbReference type="GO" id="GO:0007031">
    <property type="term" value="P:peroxisome organization"/>
    <property type="evidence" value="ECO:0007669"/>
    <property type="project" value="UniProtKB-ARBA"/>
</dbReference>
<keyword evidence="3 6" id="KW-1133">Transmembrane helix</keyword>
<sequence>MTDKDNPSVIANRGEAIPVHTFPGSPPQTYRSHVRSSSQPPRAATPEGSSARDKLRSLQAHASGKIRQKLARNEEANAESPRRVQDRMMNMLLQQIIPSDQETDHEAGKQSRKTVQRPNFSIPTMSTNFRRFNARCGIIFVFQIKLEELFSWQRPTQTLSFLAIYTFICIDPHMLAIVPIAMLLYFVMFPSFVARHPPPPSFPPTNLYPLTGPPLAPASTVKPAPELSKDFFRNMRDLQNSMEDMSRLHDFIVTTIGPYTNFSDEKVSTALFITLFTTCLILFLIAPIIPWRLLFLLGGWASIISAHPTVAALIAASPANADAREQQSHSLIVQALDWANESITLDPAPEKREVEIFELQFRPLYYSPSDEWEPVTFAPVPYTPLSPARIAGERPKGCRDFEDVLAPSGWAYADKKWSLDLGAREWVEERLITGVEVEVEGGRWVVDVVEDEGKMKHGEWRRRRWVRVVERLGEEEEEWR</sequence>
<feature type="transmembrane region" description="Helical" evidence="6">
    <location>
        <begin position="293"/>
        <end position="316"/>
    </location>
</feature>
<dbReference type="Proteomes" id="UP000799302">
    <property type="component" value="Unassembled WGS sequence"/>
</dbReference>
<dbReference type="InterPro" id="IPR010482">
    <property type="entry name" value="TECPR1-like_DysF"/>
</dbReference>
<organism evidence="8 9">
    <name type="scientific">Microthyrium microscopicum</name>
    <dbReference type="NCBI Taxonomy" id="703497"/>
    <lineage>
        <taxon>Eukaryota</taxon>
        <taxon>Fungi</taxon>
        <taxon>Dikarya</taxon>
        <taxon>Ascomycota</taxon>
        <taxon>Pezizomycotina</taxon>
        <taxon>Dothideomycetes</taxon>
        <taxon>Dothideomycetes incertae sedis</taxon>
        <taxon>Microthyriales</taxon>
        <taxon>Microthyriaceae</taxon>
        <taxon>Microthyrium</taxon>
    </lineage>
</organism>
<gene>
    <name evidence="8" type="ORF">BT63DRAFT_424108</name>
</gene>
<dbReference type="PANTHER" id="PTHR28304:SF2">
    <property type="entry name" value="PEROXISOMAL MEMBRANE PROTEIN PEX29"/>
    <property type="match status" value="1"/>
</dbReference>
<protein>
    <submittedName>
        <fullName evidence="8">Pex24p-domain-containing protein</fullName>
    </submittedName>
</protein>
<feature type="domain" description="TECPR1-like DysF" evidence="7">
    <location>
        <begin position="120"/>
        <end position="467"/>
    </location>
</feature>
<evidence type="ECO:0000256" key="5">
    <source>
        <dbReference type="SAM" id="MobiDB-lite"/>
    </source>
</evidence>
<dbReference type="EMBL" id="MU004234">
    <property type="protein sequence ID" value="KAF2670154.1"/>
    <property type="molecule type" value="Genomic_DNA"/>
</dbReference>
<dbReference type="GO" id="GO:0005778">
    <property type="term" value="C:peroxisomal membrane"/>
    <property type="evidence" value="ECO:0007669"/>
    <property type="project" value="TreeGrafter"/>
</dbReference>
<dbReference type="Pfam" id="PF06398">
    <property type="entry name" value="Pex24p"/>
    <property type="match status" value="1"/>
</dbReference>
<comment type="subcellular location">
    <subcellularLocation>
        <location evidence="1">Membrane</location>
        <topology evidence="1">Multi-pass membrane protein</topology>
    </subcellularLocation>
</comment>
<dbReference type="AlphaFoldDB" id="A0A6A6UGZ3"/>
<evidence type="ECO:0000313" key="8">
    <source>
        <dbReference type="EMBL" id="KAF2670154.1"/>
    </source>
</evidence>
<feature type="region of interest" description="Disordered" evidence="5">
    <location>
        <begin position="1"/>
        <end position="84"/>
    </location>
</feature>
<evidence type="ECO:0000256" key="1">
    <source>
        <dbReference type="ARBA" id="ARBA00004141"/>
    </source>
</evidence>
<dbReference type="OrthoDB" id="74314at2759"/>
<evidence type="ECO:0000256" key="6">
    <source>
        <dbReference type="SAM" id="Phobius"/>
    </source>
</evidence>
<evidence type="ECO:0000259" key="7">
    <source>
        <dbReference type="Pfam" id="PF06398"/>
    </source>
</evidence>
<keyword evidence="4 6" id="KW-0472">Membrane</keyword>
<evidence type="ECO:0000313" key="9">
    <source>
        <dbReference type="Proteomes" id="UP000799302"/>
    </source>
</evidence>
<feature type="transmembrane region" description="Helical" evidence="6">
    <location>
        <begin position="162"/>
        <end position="188"/>
    </location>
</feature>
<evidence type="ECO:0000256" key="4">
    <source>
        <dbReference type="ARBA" id="ARBA00023136"/>
    </source>
</evidence>
<evidence type="ECO:0000256" key="3">
    <source>
        <dbReference type="ARBA" id="ARBA00022989"/>
    </source>
</evidence>
<reference evidence="8" key="1">
    <citation type="journal article" date="2020" name="Stud. Mycol.">
        <title>101 Dothideomycetes genomes: a test case for predicting lifestyles and emergence of pathogens.</title>
        <authorList>
            <person name="Haridas S."/>
            <person name="Albert R."/>
            <person name="Binder M."/>
            <person name="Bloem J."/>
            <person name="Labutti K."/>
            <person name="Salamov A."/>
            <person name="Andreopoulos B."/>
            <person name="Baker S."/>
            <person name="Barry K."/>
            <person name="Bills G."/>
            <person name="Bluhm B."/>
            <person name="Cannon C."/>
            <person name="Castanera R."/>
            <person name="Culley D."/>
            <person name="Daum C."/>
            <person name="Ezra D."/>
            <person name="Gonzalez J."/>
            <person name="Henrissat B."/>
            <person name="Kuo A."/>
            <person name="Liang C."/>
            <person name="Lipzen A."/>
            <person name="Lutzoni F."/>
            <person name="Magnuson J."/>
            <person name="Mondo S."/>
            <person name="Nolan M."/>
            <person name="Ohm R."/>
            <person name="Pangilinan J."/>
            <person name="Park H.-J."/>
            <person name="Ramirez L."/>
            <person name="Alfaro M."/>
            <person name="Sun H."/>
            <person name="Tritt A."/>
            <person name="Yoshinaga Y."/>
            <person name="Zwiers L.-H."/>
            <person name="Turgeon B."/>
            <person name="Goodwin S."/>
            <person name="Spatafora J."/>
            <person name="Crous P."/>
            <person name="Grigoriev I."/>
        </authorList>
    </citation>
    <scope>NUCLEOTIDE SEQUENCE</scope>
    <source>
        <strain evidence="8">CBS 115976</strain>
    </source>
</reference>
<keyword evidence="9" id="KW-1185">Reference proteome</keyword>
<feature type="compositionally biased region" description="Basic and acidic residues" evidence="5">
    <location>
        <begin position="71"/>
        <end position="84"/>
    </location>
</feature>
<feature type="transmembrane region" description="Helical" evidence="6">
    <location>
        <begin position="267"/>
        <end position="286"/>
    </location>
</feature>
<feature type="compositionally biased region" description="Polar residues" evidence="5">
    <location>
        <begin position="27"/>
        <end position="40"/>
    </location>
</feature>
<dbReference type="InterPro" id="IPR052816">
    <property type="entry name" value="Peroxisomal_Membrane_PEX28-32"/>
</dbReference>
<name>A0A6A6UGZ3_9PEZI</name>
<keyword evidence="2 6" id="KW-0812">Transmembrane</keyword>
<accession>A0A6A6UGZ3</accession>